<evidence type="ECO:0000313" key="8">
    <source>
        <dbReference type="Proteomes" id="UP000307749"/>
    </source>
</evidence>
<dbReference type="RefSeq" id="WP_081128716.1">
    <property type="nucleotide sequence ID" value="NZ_JALNYQ010000006.1"/>
</dbReference>
<organism evidence="7 8">
    <name type="scientific">Metallibacterium scheffleri</name>
    <dbReference type="NCBI Taxonomy" id="993689"/>
    <lineage>
        <taxon>Bacteria</taxon>
        <taxon>Pseudomonadati</taxon>
        <taxon>Pseudomonadota</taxon>
        <taxon>Gammaproteobacteria</taxon>
        <taxon>Lysobacterales</taxon>
        <taxon>Rhodanobacteraceae</taxon>
        <taxon>Metallibacterium</taxon>
    </lineage>
</organism>
<dbReference type="InterPro" id="IPR020103">
    <property type="entry name" value="PsdUridine_synth_cat_dom_sf"/>
</dbReference>
<dbReference type="CDD" id="cd02553">
    <property type="entry name" value="PseudoU_synth_RsuA"/>
    <property type="match status" value="1"/>
</dbReference>
<accession>A0A4S3KHU1</accession>
<dbReference type="PANTHER" id="PTHR47683:SF2">
    <property type="entry name" value="RNA-BINDING S4 DOMAIN-CONTAINING PROTEIN"/>
    <property type="match status" value="1"/>
</dbReference>
<dbReference type="Pfam" id="PF00849">
    <property type="entry name" value="PseudoU_synth_2"/>
    <property type="match status" value="1"/>
</dbReference>
<comment type="similarity">
    <text evidence="1 5">Belongs to the pseudouridine synthase RsuA family.</text>
</comment>
<reference evidence="7 8" key="1">
    <citation type="submission" date="2017-02" db="EMBL/GenBank/DDBJ databases">
        <title>Whole genome sequencing of Metallibacterium scheffleri DSM 24874 (T).</title>
        <authorList>
            <person name="Kumar S."/>
            <person name="Patil P."/>
            <person name="Patil P.B."/>
        </authorList>
    </citation>
    <scope>NUCLEOTIDE SEQUENCE [LARGE SCALE GENOMIC DNA]</scope>
    <source>
        <strain evidence="7 8">DSM 24874</strain>
    </source>
</reference>
<name>A0A4S3KHU1_9GAMM</name>
<dbReference type="InterPro" id="IPR020094">
    <property type="entry name" value="TruA/RsuA/RluB/E/F_N"/>
</dbReference>
<evidence type="ECO:0000256" key="4">
    <source>
        <dbReference type="PROSITE-ProRule" id="PRU00182"/>
    </source>
</evidence>
<proteinExistence type="inferred from homology"/>
<dbReference type="OrthoDB" id="9807213at2"/>
<keyword evidence="8" id="KW-1185">Reference proteome</keyword>
<keyword evidence="4" id="KW-0694">RNA-binding</keyword>
<dbReference type="InterPro" id="IPR000748">
    <property type="entry name" value="PsdUridine_synth_RsuA/RluB/E/F"/>
</dbReference>
<dbReference type="PROSITE" id="PS50889">
    <property type="entry name" value="S4"/>
    <property type="match status" value="1"/>
</dbReference>
<dbReference type="Gene3D" id="3.10.290.10">
    <property type="entry name" value="RNA-binding S4 domain"/>
    <property type="match status" value="1"/>
</dbReference>
<dbReference type="EC" id="5.4.99.-" evidence="5"/>
<dbReference type="Gene3D" id="3.30.70.580">
    <property type="entry name" value="Pseudouridine synthase I, catalytic domain, N-terminal subdomain"/>
    <property type="match status" value="1"/>
</dbReference>
<dbReference type="Gene3D" id="3.30.70.1560">
    <property type="entry name" value="Alpha-L RNA-binding motif"/>
    <property type="match status" value="1"/>
</dbReference>
<feature type="domain" description="Pseudouridine synthase RsuA/RluA-like" evidence="6">
    <location>
        <begin position="60"/>
        <end position="193"/>
    </location>
</feature>
<sequence length="249" mass="26733">MSLLRTLANLGYGSRREVQALIAAGRVTDAHGAPLVADTVSVHAEVRIDGQPLDPAHGLVLMLHKPRGVTCSHDDAGPLVYTLLPPRYRMRKPPLSSVGRLDRDTSGLLLLTDDGALLQRIISPRRHVPKTYRVELAEDLRADAAALFASGTLLLKGERTPLLPAALRVADPRHAVLTLREGRYHQARRMFAAVGNHVLGLHREGIGALQLGDLAAGAWRPLAADEIARIFAADAAPDGVARASVQSRA</sequence>
<keyword evidence="2" id="KW-0698">rRNA processing</keyword>
<evidence type="ECO:0000256" key="3">
    <source>
        <dbReference type="ARBA" id="ARBA00023235"/>
    </source>
</evidence>
<dbReference type="InterPro" id="IPR050343">
    <property type="entry name" value="RsuA_PseudoU_synthase"/>
</dbReference>
<dbReference type="EMBL" id="MWQO01000054">
    <property type="protein sequence ID" value="THD07858.1"/>
    <property type="molecule type" value="Genomic_DNA"/>
</dbReference>
<dbReference type="InterPro" id="IPR018496">
    <property type="entry name" value="PsdUridine_synth_RsuA/RluB_CS"/>
</dbReference>
<evidence type="ECO:0000313" key="7">
    <source>
        <dbReference type="EMBL" id="THD07858.1"/>
    </source>
</evidence>
<dbReference type="PANTHER" id="PTHR47683">
    <property type="entry name" value="PSEUDOURIDINE SYNTHASE FAMILY PROTEIN-RELATED"/>
    <property type="match status" value="1"/>
</dbReference>
<evidence type="ECO:0000259" key="6">
    <source>
        <dbReference type="Pfam" id="PF00849"/>
    </source>
</evidence>
<evidence type="ECO:0000256" key="5">
    <source>
        <dbReference type="RuleBase" id="RU003887"/>
    </source>
</evidence>
<dbReference type="InterPro" id="IPR042092">
    <property type="entry name" value="PsdUridine_s_RsuA/RluB/E/F_cat"/>
</dbReference>
<dbReference type="NCBIfam" id="TIGR00093">
    <property type="entry name" value="pseudouridine synthase"/>
    <property type="match status" value="1"/>
</dbReference>
<protein>
    <recommendedName>
        <fullName evidence="5">Pseudouridine synthase</fullName>
        <ecNumber evidence="5">5.4.99.-</ecNumber>
    </recommendedName>
</protein>
<gene>
    <name evidence="7" type="ORF">B1806_13975</name>
</gene>
<dbReference type="GO" id="GO:0140098">
    <property type="term" value="F:catalytic activity, acting on RNA"/>
    <property type="evidence" value="ECO:0007669"/>
    <property type="project" value="UniProtKB-ARBA"/>
</dbReference>
<dbReference type="GO" id="GO:0003723">
    <property type="term" value="F:RNA binding"/>
    <property type="evidence" value="ECO:0007669"/>
    <property type="project" value="UniProtKB-KW"/>
</dbReference>
<dbReference type="GO" id="GO:0006364">
    <property type="term" value="P:rRNA processing"/>
    <property type="evidence" value="ECO:0007669"/>
    <property type="project" value="UniProtKB-KW"/>
</dbReference>
<evidence type="ECO:0000256" key="1">
    <source>
        <dbReference type="ARBA" id="ARBA00008348"/>
    </source>
</evidence>
<comment type="caution">
    <text evidence="7">The sequence shown here is derived from an EMBL/GenBank/DDBJ whole genome shotgun (WGS) entry which is preliminary data.</text>
</comment>
<dbReference type="InterPro" id="IPR036986">
    <property type="entry name" value="S4_RNA-bd_sf"/>
</dbReference>
<evidence type="ECO:0000256" key="2">
    <source>
        <dbReference type="ARBA" id="ARBA00022552"/>
    </source>
</evidence>
<dbReference type="GO" id="GO:0009982">
    <property type="term" value="F:pseudouridine synthase activity"/>
    <property type="evidence" value="ECO:0007669"/>
    <property type="project" value="InterPro"/>
</dbReference>
<dbReference type="InterPro" id="IPR006145">
    <property type="entry name" value="PsdUridine_synth_RsuA/RluA"/>
</dbReference>
<dbReference type="AlphaFoldDB" id="A0A4S3KHU1"/>
<dbReference type="PROSITE" id="PS01149">
    <property type="entry name" value="PSI_RSU"/>
    <property type="match status" value="1"/>
</dbReference>
<keyword evidence="3 5" id="KW-0413">Isomerase</keyword>
<dbReference type="GO" id="GO:0001522">
    <property type="term" value="P:pseudouridine synthesis"/>
    <property type="evidence" value="ECO:0007669"/>
    <property type="project" value="InterPro"/>
</dbReference>
<dbReference type="SUPFAM" id="SSF55120">
    <property type="entry name" value="Pseudouridine synthase"/>
    <property type="match status" value="1"/>
</dbReference>
<dbReference type="Proteomes" id="UP000307749">
    <property type="component" value="Unassembled WGS sequence"/>
</dbReference>
<dbReference type="STRING" id="993689.GCA_002077135_02808"/>